<name>A0A9D4Z598_ADICA</name>
<dbReference type="InterPro" id="IPR039306">
    <property type="entry name" value="MYOB"/>
</dbReference>
<evidence type="ECO:0000256" key="1">
    <source>
        <dbReference type="ARBA" id="ARBA00004167"/>
    </source>
</evidence>
<dbReference type="Proteomes" id="UP000886520">
    <property type="component" value="Chromosome 23"/>
</dbReference>
<gene>
    <name evidence="7" type="ORF">GOP47_0023592</name>
</gene>
<feature type="coiled-coil region" evidence="5">
    <location>
        <begin position="1242"/>
        <end position="1269"/>
    </location>
</feature>
<keyword evidence="3" id="KW-1133">Transmembrane helix</keyword>
<dbReference type="PANTHER" id="PTHR31448:SF3">
    <property type="entry name" value="MYOSIN-BINDING PROTEIN 2"/>
    <property type="match status" value="1"/>
</dbReference>
<evidence type="ECO:0000256" key="2">
    <source>
        <dbReference type="ARBA" id="ARBA00022692"/>
    </source>
</evidence>
<dbReference type="GO" id="GO:0016020">
    <property type="term" value="C:membrane"/>
    <property type="evidence" value="ECO:0007669"/>
    <property type="project" value="UniProtKB-SubCell"/>
</dbReference>
<reference evidence="7" key="1">
    <citation type="submission" date="2021-01" db="EMBL/GenBank/DDBJ databases">
        <title>Adiantum capillus-veneris genome.</title>
        <authorList>
            <person name="Fang Y."/>
            <person name="Liao Q."/>
        </authorList>
    </citation>
    <scope>NUCLEOTIDE SEQUENCE</scope>
    <source>
        <strain evidence="7">H3</strain>
        <tissue evidence="7">Leaf</tissue>
    </source>
</reference>
<dbReference type="OrthoDB" id="1933744at2759"/>
<dbReference type="GO" id="GO:0080115">
    <property type="term" value="F:myosin XI tail binding"/>
    <property type="evidence" value="ECO:0007669"/>
    <property type="project" value="UniProtKB-ARBA"/>
</dbReference>
<evidence type="ECO:0000256" key="5">
    <source>
        <dbReference type="SAM" id="Coils"/>
    </source>
</evidence>
<evidence type="ECO:0000256" key="4">
    <source>
        <dbReference type="ARBA" id="ARBA00023136"/>
    </source>
</evidence>
<feature type="coiled-coil region" evidence="5">
    <location>
        <begin position="868"/>
        <end position="937"/>
    </location>
</feature>
<dbReference type="InterPro" id="IPR007656">
    <property type="entry name" value="GTD-bd"/>
</dbReference>
<accession>A0A9D4Z598</accession>
<dbReference type="PROSITE" id="PS51775">
    <property type="entry name" value="GTD_BINDING"/>
    <property type="match status" value="1"/>
</dbReference>
<keyword evidence="2" id="KW-0812">Transmembrane</keyword>
<keyword evidence="4" id="KW-0472">Membrane</keyword>
<keyword evidence="5" id="KW-0175">Coiled coil</keyword>
<evidence type="ECO:0000313" key="7">
    <source>
        <dbReference type="EMBL" id="KAI5061087.1"/>
    </source>
</evidence>
<proteinExistence type="predicted"/>
<dbReference type="Pfam" id="PF04576">
    <property type="entry name" value="Zein-binding"/>
    <property type="match status" value="1"/>
</dbReference>
<comment type="caution">
    <text evidence="7">The sequence shown here is derived from an EMBL/GenBank/DDBJ whole genome shotgun (WGS) entry which is preliminary data.</text>
</comment>
<evidence type="ECO:0000259" key="6">
    <source>
        <dbReference type="PROSITE" id="PS51775"/>
    </source>
</evidence>
<comment type="subcellular location">
    <subcellularLocation>
        <location evidence="1">Membrane</location>
        <topology evidence="1">Single-pass membrane protein</topology>
    </subcellularLocation>
</comment>
<dbReference type="PANTHER" id="PTHR31448">
    <property type="entry name" value="MYOSIN-BINDING PROTEIN 2"/>
    <property type="match status" value="1"/>
</dbReference>
<evidence type="ECO:0000256" key="3">
    <source>
        <dbReference type="ARBA" id="ARBA00022989"/>
    </source>
</evidence>
<evidence type="ECO:0000313" key="8">
    <source>
        <dbReference type="Proteomes" id="UP000886520"/>
    </source>
</evidence>
<sequence length="1338" mass="147617">MAQERAFRKGEKGASTFCKGAGIAFLTSQLVSHFDLEPPCTYIGCSHTVLPKSTKKRRIDHGQEDFFYKLCPDCCPAWGYAKQQSETHLHAADDAEISSFSGRDDASSNISSTSASDVDVPHLDKNTYVSSDVQFVKKRSYASSNGNYKELIKLKHVKSRPFSSDGNASQSINEDCIHVFPTRSVSACSSQSNAGDYCDLLAKSTGMFRMPNTCQGKNLQREIATEDDTSLQNGSNEQHYILLENDDEEVYHDPFFESWEAVSGCQKVHSSSALEGDNKNISEAREVHAESAQPLLPCDINSEEEKGPSMIIESGEASNICECSEECEASMCTIKECEGEYHYVLLKSDNEDQQKAPFVKELHSESAQPLLNSISDNESEVPTVLNMAPGIGLLVGILQSSSIEQSTEDAPYHELPEVHIQTIALEEQQHQYTLLENDDEDSSEAVDSENFLSDCEQPLLQIVQEGESETSRLALNFVCAKPAVKADDSHRRNLKQLVEVNRVGTYSKGSGKLDQMQDTEALLQGFSSYQCSGCLRPSSCDMTMAKGCIESDVCPCPNVTLSDLEIVQGLRKSKKINAEEPLLDMGISGTAFGDLLEADSLEGIKASDCESKIAVTGEAVLSRSFDVDIYQQARFSELEKLFATNEKVPPGSQQQAMDQSDLYGEELDNSVRSSKATMLQDVYLLQTPGQTDMPELEKLLVTNGNAPPGSQQQAVDQSDLYGKDLANSDCSSKATMLQDAYLFQTPGQVDQLDLHSVVCLANDDANKVSLATDGCSLQDDNTTELEIKGTPNITLEDLFEIVAGDAAGPPDLGFESLEVKGKSTNGAVNTKNKESVFDVLSQMAQQGKEEVQVDKDQEDGMDVLREVLLAERKMLATLETELENERNAAAIATSEAMAMISRLQEEKSAMQLEVAQLQRMAEEKAEYDEQAMALLKEILFKREAEKHALEKEVELYRQRLSAERVLKIENKASSTWSSTSLLLLSRMDEDQGSFSPETCNKNLPPLDEFEKSESTSPPCFSKRQNKGYEKSTELNAQFAKSPVARTPKGLLVNDQVDTSMAEDQWNSSSPLIEHLRTSRPIFTSSDEETQFILDRLWVLEEELRELQGADGLGAQKKPHDIQYSECSPLSKKSAHSVIEACHGGEAGGHVNENGSGGCVPVHDVYEVRSAPSQQVQDNKGGKPVEDLCILEDSKSSPRHVMQEEELAATIHSDSSQVVPYADNTRTQLIKTTEGGLVSTDVIQQLAVRLQVLETDRELLREILESFRHKDAELKLLQEIAQQLRELRMVGFSSISTGAALREPIPATFGKNCRHVLKKRRYCSEQGQAEVILLHQRSI</sequence>
<dbReference type="EMBL" id="JABFUD020000023">
    <property type="protein sequence ID" value="KAI5061087.1"/>
    <property type="molecule type" value="Genomic_DNA"/>
</dbReference>
<organism evidence="7 8">
    <name type="scientific">Adiantum capillus-veneris</name>
    <name type="common">Maidenhair fern</name>
    <dbReference type="NCBI Taxonomy" id="13818"/>
    <lineage>
        <taxon>Eukaryota</taxon>
        <taxon>Viridiplantae</taxon>
        <taxon>Streptophyta</taxon>
        <taxon>Embryophyta</taxon>
        <taxon>Tracheophyta</taxon>
        <taxon>Polypodiopsida</taxon>
        <taxon>Polypodiidae</taxon>
        <taxon>Polypodiales</taxon>
        <taxon>Pteridineae</taxon>
        <taxon>Pteridaceae</taxon>
        <taxon>Vittarioideae</taxon>
        <taxon>Adiantum</taxon>
    </lineage>
</organism>
<keyword evidence="8" id="KW-1185">Reference proteome</keyword>
<feature type="domain" description="GTD-binding" evidence="6">
    <location>
        <begin position="859"/>
        <end position="957"/>
    </location>
</feature>
<protein>
    <recommendedName>
        <fullName evidence="6">GTD-binding domain-containing protein</fullName>
    </recommendedName>
</protein>